<gene>
    <name evidence="8 12" type="primary">greA</name>
    <name evidence="12" type="ORF">LOOC260_101730</name>
</gene>
<dbReference type="InterPro" id="IPR006359">
    <property type="entry name" value="Tscrpt_elong_fac_GreA"/>
</dbReference>
<dbReference type="GO" id="GO:0032784">
    <property type="term" value="P:regulation of DNA-templated transcription elongation"/>
    <property type="evidence" value="ECO:0007669"/>
    <property type="project" value="UniProtKB-UniRule"/>
</dbReference>
<dbReference type="PIRSF" id="PIRSF006092">
    <property type="entry name" value="GreA_GreB"/>
    <property type="match status" value="1"/>
</dbReference>
<dbReference type="AlphaFoldDB" id="A0A0A1GWK0"/>
<evidence type="ECO:0000256" key="5">
    <source>
        <dbReference type="ARBA" id="ARBA00023163"/>
    </source>
</evidence>
<evidence type="ECO:0000256" key="8">
    <source>
        <dbReference type="HAMAP-Rule" id="MF_00105"/>
    </source>
</evidence>
<dbReference type="InterPro" id="IPR001437">
    <property type="entry name" value="Tscrpt_elong_fac_GreA/B_C"/>
</dbReference>
<dbReference type="InterPro" id="IPR036953">
    <property type="entry name" value="GreA/GreB_C_sf"/>
</dbReference>
<dbReference type="InterPro" id="IPR028624">
    <property type="entry name" value="Tscrpt_elong_fac_GreA/B"/>
</dbReference>
<dbReference type="EMBL" id="AP014680">
    <property type="protein sequence ID" value="BAP84751.1"/>
    <property type="molecule type" value="Genomic_DNA"/>
</dbReference>
<evidence type="ECO:0000313" key="12">
    <source>
        <dbReference type="EMBL" id="BAP84751.1"/>
    </source>
</evidence>
<dbReference type="Pfam" id="PF01272">
    <property type="entry name" value="GreA_GreB"/>
    <property type="match status" value="1"/>
</dbReference>
<evidence type="ECO:0000256" key="6">
    <source>
        <dbReference type="ARBA" id="ARBA00024916"/>
    </source>
</evidence>
<proteinExistence type="inferred from homology"/>
<dbReference type="FunFam" id="1.10.287.180:FF:000001">
    <property type="entry name" value="Transcription elongation factor GreA"/>
    <property type="match status" value="1"/>
</dbReference>
<evidence type="ECO:0000256" key="2">
    <source>
        <dbReference type="ARBA" id="ARBA00013729"/>
    </source>
</evidence>
<dbReference type="GO" id="GO:0003746">
    <property type="term" value="F:translation elongation factor activity"/>
    <property type="evidence" value="ECO:0007669"/>
    <property type="project" value="UniProtKB-KW"/>
</dbReference>
<evidence type="ECO:0000313" key="13">
    <source>
        <dbReference type="Proteomes" id="UP000031620"/>
    </source>
</evidence>
<dbReference type="HAMAP" id="MF_00105">
    <property type="entry name" value="GreA_GreB"/>
    <property type="match status" value="1"/>
</dbReference>
<keyword evidence="3 8" id="KW-0805">Transcription regulation</keyword>
<dbReference type="PANTHER" id="PTHR30437">
    <property type="entry name" value="TRANSCRIPTION ELONGATION FACTOR GREA"/>
    <property type="match status" value="1"/>
</dbReference>
<accession>A0A0A1GWK0</accession>
<dbReference type="Gene3D" id="3.10.50.30">
    <property type="entry name" value="Transcription elongation factor, GreA/GreB, C-terminal domain"/>
    <property type="match status" value="1"/>
</dbReference>
<reference evidence="12 13" key="1">
    <citation type="submission" date="2014-11" db="EMBL/GenBank/DDBJ databases">
        <title>Complete genome sequence and analysis of Lactobacillus hokkaidonensis LOOC260T.</title>
        <authorList>
            <person name="Tanizawa Y."/>
            <person name="Tohno M."/>
            <person name="Kaminuma E."/>
            <person name="Nakamura Y."/>
            <person name="Arita M."/>
        </authorList>
    </citation>
    <scope>NUCLEOTIDE SEQUENCE [LARGE SCALE GENOMIC DNA]</scope>
    <source>
        <strain evidence="12 13">LOOC260</strain>
    </source>
</reference>
<organism evidence="12 13">
    <name type="scientific">Paucilactobacillus hokkaidonensis JCM 18461</name>
    <dbReference type="NCBI Taxonomy" id="1291742"/>
    <lineage>
        <taxon>Bacteria</taxon>
        <taxon>Bacillati</taxon>
        <taxon>Bacillota</taxon>
        <taxon>Bacilli</taxon>
        <taxon>Lactobacillales</taxon>
        <taxon>Lactobacillaceae</taxon>
        <taxon>Paucilactobacillus</taxon>
    </lineage>
</organism>
<evidence type="ECO:0000259" key="10">
    <source>
        <dbReference type="Pfam" id="PF01272"/>
    </source>
</evidence>
<keyword evidence="5 8" id="KW-0804">Transcription</keyword>
<name>A0A0A1GWK0_9LACO</name>
<dbReference type="Gene3D" id="1.10.287.180">
    <property type="entry name" value="Transcription elongation factor, GreA/GreB, N-terminal domain"/>
    <property type="match status" value="1"/>
</dbReference>
<evidence type="ECO:0000256" key="9">
    <source>
        <dbReference type="RuleBase" id="RU000556"/>
    </source>
</evidence>
<dbReference type="NCBIfam" id="TIGR01462">
    <property type="entry name" value="greA"/>
    <property type="match status" value="1"/>
</dbReference>
<dbReference type="RefSeq" id="WP_041092204.1">
    <property type="nucleotide sequence ID" value="NZ_AP014680.1"/>
</dbReference>
<dbReference type="SUPFAM" id="SSF46557">
    <property type="entry name" value="GreA transcript cleavage protein, N-terminal domain"/>
    <property type="match status" value="1"/>
</dbReference>
<keyword evidence="12" id="KW-0251">Elongation factor</keyword>
<keyword evidence="12" id="KW-0648">Protein biosynthesis</keyword>
<dbReference type="HOGENOM" id="CLU_101379_2_1_9"/>
<dbReference type="GO" id="GO:0003677">
    <property type="term" value="F:DNA binding"/>
    <property type="evidence" value="ECO:0007669"/>
    <property type="project" value="UniProtKB-UniRule"/>
</dbReference>
<dbReference type="InterPro" id="IPR023459">
    <property type="entry name" value="Tscrpt_elong_fac_GreA/B_fam"/>
</dbReference>
<dbReference type="FunFam" id="3.10.50.30:FF:000001">
    <property type="entry name" value="Transcription elongation factor GreA"/>
    <property type="match status" value="1"/>
</dbReference>
<evidence type="ECO:0000256" key="7">
    <source>
        <dbReference type="ARBA" id="ARBA00030776"/>
    </source>
</evidence>
<dbReference type="Proteomes" id="UP000031620">
    <property type="component" value="Chromosome"/>
</dbReference>
<protein>
    <recommendedName>
        <fullName evidence="2 8">Transcription elongation factor GreA</fullName>
    </recommendedName>
    <alternativeName>
        <fullName evidence="7 8">Transcript cleavage factor GreA</fullName>
    </alternativeName>
</protein>
<feature type="domain" description="Transcription elongation factor GreA/GreB N-terminal" evidence="11">
    <location>
        <begin position="7"/>
        <end position="75"/>
    </location>
</feature>
<comment type="function">
    <text evidence="6 8 9">Necessary for efficient RNA polymerase transcription elongation past template-encoded arresting sites. The arresting sites in DNA have the property of trapping a certain fraction of elongating RNA polymerases that pass through, resulting in locked ternary complexes. Cleavage of the nascent transcript by cleavage factors such as GreA or GreB allows the resumption of elongation from the new 3'terminus. GreA releases sequences of 2 to 3 nucleotides.</text>
</comment>
<dbReference type="PANTHER" id="PTHR30437:SF4">
    <property type="entry name" value="TRANSCRIPTION ELONGATION FACTOR GREA"/>
    <property type="match status" value="1"/>
</dbReference>
<comment type="similarity">
    <text evidence="1 8 9">Belongs to the GreA/GreB family.</text>
</comment>
<dbReference type="Pfam" id="PF03449">
    <property type="entry name" value="GreA_GreB_N"/>
    <property type="match status" value="1"/>
</dbReference>
<evidence type="ECO:0000256" key="4">
    <source>
        <dbReference type="ARBA" id="ARBA00023125"/>
    </source>
</evidence>
<dbReference type="GO" id="GO:0070063">
    <property type="term" value="F:RNA polymerase binding"/>
    <property type="evidence" value="ECO:0007669"/>
    <property type="project" value="InterPro"/>
</dbReference>
<evidence type="ECO:0000256" key="3">
    <source>
        <dbReference type="ARBA" id="ARBA00023015"/>
    </source>
</evidence>
<dbReference type="SUPFAM" id="SSF54534">
    <property type="entry name" value="FKBP-like"/>
    <property type="match status" value="1"/>
</dbReference>
<dbReference type="InterPro" id="IPR036805">
    <property type="entry name" value="Tscrpt_elong_fac_GreA/B_N_sf"/>
</dbReference>
<dbReference type="GO" id="GO:0006354">
    <property type="term" value="P:DNA-templated transcription elongation"/>
    <property type="evidence" value="ECO:0007669"/>
    <property type="project" value="TreeGrafter"/>
</dbReference>
<evidence type="ECO:0000256" key="1">
    <source>
        <dbReference type="ARBA" id="ARBA00008213"/>
    </source>
</evidence>
<dbReference type="NCBIfam" id="NF001263">
    <property type="entry name" value="PRK00226.1-4"/>
    <property type="match status" value="1"/>
</dbReference>
<evidence type="ECO:0000259" key="11">
    <source>
        <dbReference type="Pfam" id="PF03449"/>
    </source>
</evidence>
<dbReference type="STRING" id="1291742.LOOC260_101730"/>
<sequence>MQPYFNKMTKTGYQEIETEIEQLKLGRPAKIKALQEARALGDLSENAEYSSAKRDLRRVESRLRFLNKQLQYAQIVSPSNNSIIEIGKTVTIEFLDDHSQTTYQIVGKQEANLAEQKLAFDSPLGKALSNKKVGATVTILAPSGKYQVKIIEISI</sequence>
<dbReference type="InterPro" id="IPR022691">
    <property type="entry name" value="Tscrpt_elong_fac_GreA/B_N"/>
</dbReference>
<feature type="domain" description="Transcription elongation factor GreA/GreB C-terminal" evidence="10">
    <location>
        <begin position="82"/>
        <end position="154"/>
    </location>
</feature>
<keyword evidence="4 8" id="KW-0238">DNA-binding</keyword>
<dbReference type="KEGG" id="lho:LOOC260_101730"/>